<dbReference type="OrthoDB" id="2495137at2759"/>
<gene>
    <name evidence="1" type="ORF">VP01_145g6</name>
</gene>
<dbReference type="EMBL" id="LAVV01005110">
    <property type="protein sequence ID" value="KNZ61048.1"/>
    <property type="molecule type" value="Genomic_DNA"/>
</dbReference>
<accession>A0A0L6VJV5</accession>
<dbReference type="AlphaFoldDB" id="A0A0L6VJV5"/>
<evidence type="ECO:0000313" key="1">
    <source>
        <dbReference type="EMBL" id="KNZ61048.1"/>
    </source>
</evidence>
<dbReference type="Proteomes" id="UP000037035">
    <property type="component" value="Unassembled WGS sequence"/>
</dbReference>
<organism evidence="1 2">
    <name type="scientific">Puccinia sorghi</name>
    <dbReference type="NCBI Taxonomy" id="27349"/>
    <lineage>
        <taxon>Eukaryota</taxon>
        <taxon>Fungi</taxon>
        <taxon>Dikarya</taxon>
        <taxon>Basidiomycota</taxon>
        <taxon>Pucciniomycotina</taxon>
        <taxon>Pucciniomycetes</taxon>
        <taxon>Pucciniales</taxon>
        <taxon>Pucciniaceae</taxon>
        <taxon>Puccinia</taxon>
    </lineage>
</organism>
<sequence length="309" mass="33557">MVTCRGSPDMAFAKINILSHLGLKPGDRCFISGRSIELNNPGIPTFQCNPEDAERVPMSRDLMAPIDPNRVYVEGLGIVVKREELKTQAALKNAPIRSNQILNHPKQADITFKVRYIISPTTLLKSHALIQKGCEVSIAGYLVNTPSSHEPWLVETIGVNVLKNPPRCRKKEIKIPKNPNQPVKKKVAESLPTQTITCPAQCSCEVDRGEGSSSGATPHYRFTQAGASAHLIPNYSSTASSPQTSMMSLNPRTVLGLLVGSSLLSNGILAGLEDAKHSTKLDHSNFDTQIQVPEIGMLNLHSCLPPVSK</sequence>
<keyword evidence="2" id="KW-1185">Reference proteome</keyword>
<proteinExistence type="predicted"/>
<dbReference type="VEuPathDB" id="FungiDB:VP01_145g6"/>
<comment type="caution">
    <text evidence="1">The sequence shown here is derived from an EMBL/GenBank/DDBJ whole genome shotgun (WGS) entry which is preliminary data.</text>
</comment>
<reference evidence="1 2" key="1">
    <citation type="submission" date="2015-08" db="EMBL/GenBank/DDBJ databases">
        <title>Next Generation Sequencing and Analysis of the Genome of Puccinia sorghi L Schw, the Causal Agent of Maize Common Rust.</title>
        <authorList>
            <person name="Rochi L."/>
            <person name="Burguener G."/>
            <person name="Darino M."/>
            <person name="Turjanski A."/>
            <person name="Kreff E."/>
            <person name="Dieguez M.J."/>
            <person name="Sacco F."/>
        </authorList>
    </citation>
    <scope>NUCLEOTIDE SEQUENCE [LARGE SCALE GENOMIC DNA]</scope>
    <source>
        <strain evidence="1 2">RO10H11247</strain>
    </source>
</reference>
<protein>
    <submittedName>
        <fullName evidence="1">Uncharacterized protein</fullName>
    </submittedName>
</protein>
<evidence type="ECO:0000313" key="2">
    <source>
        <dbReference type="Proteomes" id="UP000037035"/>
    </source>
</evidence>
<name>A0A0L6VJV5_9BASI</name>